<evidence type="ECO:0000313" key="1">
    <source>
        <dbReference type="EMBL" id="CAH1969853.1"/>
    </source>
</evidence>
<dbReference type="OrthoDB" id="6799483at2759"/>
<keyword evidence="2" id="KW-1185">Reference proteome</keyword>
<organism evidence="1 2">
    <name type="scientific">Acanthoscelides obtectus</name>
    <name type="common">Bean weevil</name>
    <name type="synonym">Bruchus obtectus</name>
    <dbReference type="NCBI Taxonomy" id="200917"/>
    <lineage>
        <taxon>Eukaryota</taxon>
        <taxon>Metazoa</taxon>
        <taxon>Ecdysozoa</taxon>
        <taxon>Arthropoda</taxon>
        <taxon>Hexapoda</taxon>
        <taxon>Insecta</taxon>
        <taxon>Pterygota</taxon>
        <taxon>Neoptera</taxon>
        <taxon>Endopterygota</taxon>
        <taxon>Coleoptera</taxon>
        <taxon>Polyphaga</taxon>
        <taxon>Cucujiformia</taxon>
        <taxon>Chrysomeloidea</taxon>
        <taxon>Chrysomelidae</taxon>
        <taxon>Bruchinae</taxon>
        <taxon>Bruchini</taxon>
        <taxon>Acanthoscelides</taxon>
    </lineage>
</organism>
<comment type="caution">
    <text evidence="1">The sequence shown here is derived from an EMBL/GenBank/DDBJ whole genome shotgun (WGS) entry which is preliminary data.</text>
</comment>
<proteinExistence type="predicted"/>
<gene>
    <name evidence="1" type="ORF">ACAOBT_LOCUS8596</name>
</gene>
<name>A0A9P0KBI6_ACAOB</name>
<sequence length="106" mass="11797">MAEELAKPLGAIASILENLQGKVDDSGTQFSAPVIQKTPISLALLSFDPDSTDSHVWLQKIEGYKNEFGWSDRETVSRIGPFLLKSAQGWFSAWQPTEEHMGKFQD</sequence>
<reference evidence="1" key="1">
    <citation type="submission" date="2022-03" db="EMBL/GenBank/DDBJ databases">
        <authorList>
            <person name="Sayadi A."/>
        </authorList>
    </citation>
    <scope>NUCLEOTIDE SEQUENCE</scope>
</reference>
<dbReference type="Proteomes" id="UP001152888">
    <property type="component" value="Unassembled WGS sequence"/>
</dbReference>
<dbReference type="AlphaFoldDB" id="A0A9P0KBI6"/>
<dbReference type="EMBL" id="CAKOFQ010006766">
    <property type="protein sequence ID" value="CAH1969853.1"/>
    <property type="molecule type" value="Genomic_DNA"/>
</dbReference>
<accession>A0A9P0KBI6</accession>
<protein>
    <submittedName>
        <fullName evidence="1">Uncharacterized protein</fullName>
    </submittedName>
</protein>
<evidence type="ECO:0000313" key="2">
    <source>
        <dbReference type="Proteomes" id="UP001152888"/>
    </source>
</evidence>